<dbReference type="Pfam" id="PF08240">
    <property type="entry name" value="ADH_N"/>
    <property type="match status" value="1"/>
</dbReference>
<gene>
    <name evidence="3" type="ORF">QRX50_00835</name>
</gene>
<name>A0A9Y2IHJ6_9PSEU</name>
<dbReference type="InterPro" id="IPR036291">
    <property type="entry name" value="NAD(P)-bd_dom_sf"/>
</dbReference>
<evidence type="ECO:0000259" key="2">
    <source>
        <dbReference type="SMART" id="SM00829"/>
    </source>
</evidence>
<dbReference type="Pfam" id="PF00107">
    <property type="entry name" value="ADH_zinc_N"/>
    <property type="match status" value="1"/>
</dbReference>
<dbReference type="SUPFAM" id="SSF51735">
    <property type="entry name" value="NAD(P)-binding Rossmann-fold domains"/>
    <property type="match status" value="1"/>
</dbReference>
<dbReference type="InterPro" id="IPR013154">
    <property type="entry name" value="ADH-like_N"/>
</dbReference>
<dbReference type="InterPro" id="IPR051603">
    <property type="entry name" value="Zinc-ADH_QOR/CCCR"/>
</dbReference>
<feature type="domain" description="Enoyl reductase (ER)" evidence="2">
    <location>
        <begin position="10"/>
        <end position="310"/>
    </location>
</feature>
<dbReference type="PANTHER" id="PTHR44154:SF1">
    <property type="entry name" value="QUINONE OXIDOREDUCTASE"/>
    <property type="match status" value="1"/>
</dbReference>
<dbReference type="InterPro" id="IPR020843">
    <property type="entry name" value="ER"/>
</dbReference>
<reference evidence="3 4" key="1">
    <citation type="submission" date="2023-06" db="EMBL/GenBank/DDBJ databases">
        <authorList>
            <person name="Oyuntsetseg B."/>
            <person name="Kim S.B."/>
        </authorList>
    </citation>
    <scope>NUCLEOTIDE SEQUENCE [LARGE SCALE GENOMIC DNA]</scope>
    <source>
        <strain evidence="3 4">2-15</strain>
    </source>
</reference>
<dbReference type="PANTHER" id="PTHR44154">
    <property type="entry name" value="QUINONE OXIDOREDUCTASE"/>
    <property type="match status" value="1"/>
</dbReference>
<dbReference type="GO" id="GO:0016491">
    <property type="term" value="F:oxidoreductase activity"/>
    <property type="evidence" value="ECO:0007669"/>
    <property type="project" value="InterPro"/>
</dbReference>
<keyword evidence="4" id="KW-1185">Reference proteome</keyword>
<dbReference type="SMART" id="SM00829">
    <property type="entry name" value="PKS_ER"/>
    <property type="match status" value="1"/>
</dbReference>
<evidence type="ECO:0000256" key="1">
    <source>
        <dbReference type="ARBA" id="ARBA00022857"/>
    </source>
</evidence>
<dbReference type="Proteomes" id="UP001236014">
    <property type="component" value="Chromosome"/>
</dbReference>
<dbReference type="SUPFAM" id="SSF50129">
    <property type="entry name" value="GroES-like"/>
    <property type="match status" value="1"/>
</dbReference>
<dbReference type="Gene3D" id="3.90.180.10">
    <property type="entry name" value="Medium-chain alcohol dehydrogenases, catalytic domain"/>
    <property type="match status" value="1"/>
</dbReference>
<proteinExistence type="predicted"/>
<keyword evidence="1" id="KW-0521">NADP</keyword>
<accession>A0A9Y2IHJ6</accession>
<dbReference type="KEGG" id="acab:QRX50_00835"/>
<dbReference type="EMBL" id="CP127294">
    <property type="protein sequence ID" value="WIX79396.1"/>
    <property type="molecule type" value="Genomic_DNA"/>
</dbReference>
<protein>
    <submittedName>
        <fullName evidence="3">Zinc-binding dehydrogenase</fullName>
    </submittedName>
</protein>
<evidence type="ECO:0000313" key="3">
    <source>
        <dbReference type="EMBL" id="WIX79396.1"/>
    </source>
</evidence>
<dbReference type="Gene3D" id="3.40.50.720">
    <property type="entry name" value="NAD(P)-binding Rossmann-like Domain"/>
    <property type="match status" value="1"/>
</dbReference>
<evidence type="ECO:0000313" key="4">
    <source>
        <dbReference type="Proteomes" id="UP001236014"/>
    </source>
</evidence>
<dbReference type="AlphaFoldDB" id="A0A9Y2IHJ6"/>
<dbReference type="InterPro" id="IPR013149">
    <property type="entry name" value="ADH-like_C"/>
</dbReference>
<organism evidence="3 4">
    <name type="scientific">Amycolatopsis carbonis</name>
    <dbReference type="NCBI Taxonomy" id="715471"/>
    <lineage>
        <taxon>Bacteria</taxon>
        <taxon>Bacillati</taxon>
        <taxon>Actinomycetota</taxon>
        <taxon>Actinomycetes</taxon>
        <taxon>Pseudonocardiales</taxon>
        <taxon>Pseudonocardiaceae</taxon>
        <taxon>Amycolatopsis</taxon>
    </lineage>
</organism>
<dbReference type="InterPro" id="IPR011032">
    <property type="entry name" value="GroES-like_sf"/>
</dbReference>
<sequence>MKAAFVGKPGPVEEIRFGELPDPVPALGEVLVDVVVSTVNPVDTFVRNGMWPVPGPWPLVLGRDFVGHVVDAANGFAAGETVWGNSLGHGGRQGAAAERVAVAADRLYRLPAGVDPFDAVAVLHPATTAYLALFTHGGLRAGQTVLVVGGGGNVGTALIELAAAAGARVVATASAADLGHCLSRGADVALDYRRTDLPDGIDLFVDTSGTNDLETAVAHLSFRGRIVLLAGPRSRPVLPAGELYLNDQSVVGFVISRATAAELADAAAALNERFAAGGLRPRVVERVPLAEAADAHGRMERGELHGRRIVLVVRNVADPVDS</sequence>
<dbReference type="RefSeq" id="WP_285970085.1">
    <property type="nucleotide sequence ID" value="NZ_CP127294.1"/>
</dbReference>